<dbReference type="Proteomes" id="UP001066276">
    <property type="component" value="Chromosome 9"/>
</dbReference>
<dbReference type="AlphaFoldDB" id="A0AAV7N429"/>
<protein>
    <submittedName>
        <fullName evidence="2">Uncharacterized protein</fullName>
    </submittedName>
</protein>
<feature type="non-terminal residue" evidence="2">
    <location>
        <position position="63"/>
    </location>
</feature>
<gene>
    <name evidence="2" type="ORF">NDU88_006450</name>
</gene>
<organism evidence="2 3">
    <name type="scientific">Pleurodeles waltl</name>
    <name type="common">Iberian ribbed newt</name>
    <dbReference type="NCBI Taxonomy" id="8319"/>
    <lineage>
        <taxon>Eukaryota</taxon>
        <taxon>Metazoa</taxon>
        <taxon>Chordata</taxon>
        <taxon>Craniata</taxon>
        <taxon>Vertebrata</taxon>
        <taxon>Euteleostomi</taxon>
        <taxon>Amphibia</taxon>
        <taxon>Batrachia</taxon>
        <taxon>Caudata</taxon>
        <taxon>Salamandroidea</taxon>
        <taxon>Salamandridae</taxon>
        <taxon>Pleurodelinae</taxon>
        <taxon>Pleurodeles</taxon>
    </lineage>
</organism>
<proteinExistence type="predicted"/>
<evidence type="ECO:0000256" key="1">
    <source>
        <dbReference type="SAM" id="MobiDB-lite"/>
    </source>
</evidence>
<evidence type="ECO:0000313" key="3">
    <source>
        <dbReference type="Proteomes" id="UP001066276"/>
    </source>
</evidence>
<feature type="region of interest" description="Disordered" evidence="1">
    <location>
        <begin position="1"/>
        <end position="49"/>
    </location>
</feature>
<dbReference type="EMBL" id="JANPWB010000013">
    <property type="protein sequence ID" value="KAJ1109083.1"/>
    <property type="molecule type" value="Genomic_DNA"/>
</dbReference>
<reference evidence="2" key="1">
    <citation type="journal article" date="2022" name="bioRxiv">
        <title>Sequencing and chromosome-scale assembly of the giantPleurodeles waltlgenome.</title>
        <authorList>
            <person name="Brown T."/>
            <person name="Elewa A."/>
            <person name="Iarovenko S."/>
            <person name="Subramanian E."/>
            <person name="Araus A.J."/>
            <person name="Petzold A."/>
            <person name="Susuki M."/>
            <person name="Suzuki K.-i.T."/>
            <person name="Hayashi T."/>
            <person name="Toyoda A."/>
            <person name="Oliveira C."/>
            <person name="Osipova E."/>
            <person name="Leigh N.D."/>
            <person name="Simon A."/>
            <person name="Yun M.H."/>
        </authorList>
    </citation>
    <scope>NUCLEOTIDE SEQUENCE</scope>
    <source>
        <strain evidence="2">20211129_DDA</strain>
        <tissue evidence="2">Liver</tissue>
    </source>
</reference>
<feature type="non-terminal residue" evidence="2">
    <location>
        <position position="1"/>
    </location>
</feature>
<keyword evidence="3" id="KW-1185">Reference proteome</keyword>
<feature type="compositionally biased region" description="Low complexity" evidence="1">
    <location>
        <begin position="29"/>
        <end position="49"/>
    </location>
</feature>
<name>A0AAV7N429_PLEWA</name>
<evidence type="ECO:0000313" key="2">
    <source>
        <dbReference type="EMBL" id="KAJ1109083.1"/>
    </source>
</evidence>
<sequence>IEPGFCPAAVLRSDSGRGATPSESRESRTQTAQQQVQAAGPAPRPVGVRAPGPWGLCLLQRML</sequence>
<comment type="caution">
    <text evidence="2">The sequence shown here is derived from an EMBL/GenBank/DDBJ whole genome shotgun (WGS) entry which is preliminary data.</text>
</comment>
<accession>A0AAV7N429</accession>